<accession>A0A0J6XHW1</accession>
<keyword evidence="2" id="KW-1185">Reference proteome</keyword>
<name>A0A0J6XHW1_9ACTN</name>
<reference evidence="1 2" key="1">
    <citation type="submission" date="2015-06" db="EMBL/GenBank/DDBJ databases">
        <title>Recapitulation of the evolution of biosynthetic gene clusters reveals hidden chemical diversity on bacterial genomes.</title>
        <authorList>
            <person name="Cruz-Morales P."/>
            <person name="Martinez-Guerrero C."/>
            <person name="Morales-Escalante M.A."/>
            <person name="Yanez-Guerra L.A."/>
            <person name="Kopp J.F."/>
            <person name="Feldmann J."/>
            <person name="Ramos-Aboites H.E."/>
            <person name="Barona-Gomez F."/>
        </authorList>
    </citation>
    <scope>NUCLEOTIDE SEQUENCE [LARGE SCALE GENOMIC DNA]</scope>
    <source>
        <strain evidence="1 2">ATCC 31245</strain>
    </source>
</reference>
<comment type="caution">
    <text evidence="1">The sequence shown here is derived from an EMBL/GenBank/DDBJ whole genome shotgun (WGS) entry which is preliminary data.</text>
</comment>
<dbReference type="AlphaFoldDB" id="A0A0J6XHW1"/>
<dbReference type="STRING" id="66430.ACS04_33035"/>
<gene>
    <name evidence="1" type="ORF">ACS04_33035</name>
</gene>
<evidence type="ECO:0000313" key="1">
    <source>
        <dbReference type="EMBL" id="KMO93802.1"/>
    </source>
</evidence>
<dbReference type="EMBL" id="LFML01000159">
    <property type="protein sequence ID" value="KMO93802.1"/>
    <property type="molecule type" value="Genomic_DNA"/>
</dbReference>
<sequence>MVWVDETGRHEGSVVAVLADGREAPPVEALGGSTAWWDSDGTVSERAAAVKGACGCGWRADTTHPVVWGDVTATEGEEARTGPFADWEYHVTTTEGLIPRDVEQLLTTLQDRITELAKTSPVTALRAIARLQDTTPTLALATVRTAREAMVSWEAIGTALGCTRQSAHERYARHVSG</sequence>
<proteinExistence type="predicted"/>
<evidence type="ECO:0000313" key="2">
    <source>
        <dbReference type="Proteomes" id="UP000035932"/>
    </source>
</evidence>
<dbReference type="PATRIC" id="fig|66430.4.peg.3266"/>
<organism evidence="1 2">
    <name type="scientific">Streptomyces roseus</name>
    <dbReference type="NCBI Taxonomy" id="66430"/>
    <lineage>
        <taxon>Bacteria</taxon>
        <taxon>Bacillati</taxon>
        <taxon>Actinomycetota</taxon>
        <taxon>Actinomycetes</taxon>
        <taxon>Kitasatosporales</taxon>
        <taxon>Streptomycetaceae</taxon>
        <taxon>Streptomyces</taxon>
    </lineage>
</organism>
<dbReference type="Proteomes" id="UP000035932">
    <property type="component" value="Unassembled WGS sequence"/>
</dbReference>
<protein>
    <submittedName>
        <fullName evidence="1">Uncharacterized protein</fullName>
    </submittedName>
</protein>